<evidence type="ECO:0000313" key="3">
    <source>
        <dbReference type="Proteomes" id="UP001107558"/>
    </source>
</evidence>
<feature type="compositionally biased region" description="Basic and acidic residues" evidence="1">
    <location>
        <begin position="661"/>
        <end position="670"/>
    </location>
</feature>
<organism evidence="2 3">
    <name type="scientific">Polypedilum vanderplanki</name>
    <name type="common">Sleeping chironomid midge</name>
    <dbReference type="NCBI Taxonomy" id="319348"/>
    <lineage>
        <taxon>Eukaryota</taxon>
        <taxon>Metazoa</taxon>
        <taxon>Ecdysozoa</taxon>
        <taxon>Arthropoda</taxon>
        <taxon>Hexapoda</taxon>
        <taxon>Insecta</taxon>
        <taxon>Pterygota</taxon>
        <taxon>Neoptera</taxon>
        <taxon>Endopterygota</taxon>
        <taxon>Diptera</taxon>
        <taxon>Nematocera</taxon>
        <taxon>Chironomoidea</taxon>
        <taxon>Chironomidae</taxon>
        <taxon>Chironominae</taxon>
        <taxon>Polypedilum</taxon>
        <taxon>Polypedilum</taxon>
    </lineage>
</organism>
<sequence>MKIGIDTDSRALRGLSMSSAAGHNLSQGDLESEGESEKNPANTGTGCYKNYDHHQLHHRRSNQQHSHPEPDAQQPSYSPVPQRREWSADTNNDQDDVDNDNEQLIESEEQQKMQPYMRASKVEVEELRRQIAMENQLKDPKVSRRVKTDIEIPSEFECCFCSSDDYKECIDAEGLMPLNTSDIQKTICMEMHMAKTMNILNLCHGGTKSSSSFATPSEHNIGPNKFTFPSIDAAVRSIPTVNSRENRNNASLNSKHSQSAVAVAASNNNNTNSNPVNSSSNLVLNQNYNVHNSTNTDLASVDSSDTFMSCQTHPFLSQGDLTSTAQEFDDNDLTNLCDFDMIDSDNMYMTSPYGHMSNKNFMRGGSLYSGPVNIIVDSTLSAQNTSQVKKSTSGDTALKSLAAVSPIDDQYSGSRVSLNETPVPKHRKTRFQQQQQQQQPNNNNLNKPKTRFDDGCVGGDESGAESSNINNTNNNSKKNRRASFMPSKIITTATKQLINQHLFGLQSMSSSKDGSIETHKRSKSILKNKSDARLGSDPESERLLSDTGSGVSDISVIPADGNLEFSPNKIHKSISPQLSHHRHHRLVQQRSTPASFGRTKFSTPRQTEETMLRQVKPMLQRGLGFGGTTTHDSARLDSGTRESSLDSDNAYSTTTYPLMAAKDDRDKDESSSSTIKASNDQIATSSSTLDKQNNSSTLSTTKCTGGSY</sequence>
<feature type="compositionally biased region" description="Polar residues" evidence="1">
    <location>
        <begin position="674"/>
        <end position="708"/>
    </location>
</feature>
<accession>A0A9J6C788</accession>
<feature type="compositionally biased region" description="Low complexity" evidence="1">
    <location>
        <begin position="432"/>
        <end position="446"/>
    </location>
</feature>
<feature type="region of interest" description="Disordered" evidence="1">
    <location>
        <begin position="508"/>
        <end position="548"/>
    </location>
</feature>
<feature type="region of interest" description="Disordered" evidence="1">
    <location>
        <begin position="574"/>
        <end position="708"/>
    </location>
</feature>
<evidence type="ECO:0000313" key="2">
    <source>
        <dbReference type="EMBL" id="KAG5678020.1"/>
    </source>
</evidence>
<feature type="compositionally biased region" description="Polar residues" evidence="1">
    <location>
        <begin position="646"/>
        <end position="656"/>
    </location>
</feature>
<dbReference type="EMBL" id="JADBJN010000002">
    <property type="protein sequence ID" value="KAG5678020.1"/>
    <property type="molecule type" value="Genomic_DNA"/>
</dbReference>
<dbReference type="AlphaFoldDB" id="A0A9J6C788"/>
<evidence type="ECO:0000256" key="1">
    <source>
        <dbReference type="SAM" id="MobiDB-lite"/>
    </source>
</evidence>
<proteinExistence type="predicted"/>
<feature type="compositionally biased region" description="Polar residues" evidence="1">
    <location>
        <begin position="16"/>
        <end position="29"/>
    </location>
</feature>
<feature type="compositionally biased region" description="Basic and acidic residues" evidence="1">
    <location>
        <begin position="632"/>
        <end position="644"/>
    </location>
</feature>
<feature type="compositionally biased region" description="Basic and acidic residues" evidence="1">
    <location>
        <begin position="1"/>
        <end position="11"/>
    </location>
</feature>
<comment type="caution">
    <text evidence="2">The sequence shown here is derived from an EMBL/GenBank/DDBJ whole genome shotgun (WGS) entry which is preliminary data.</text>
</comment>
<feature type="region of interest" description="Disordered" evidence="1">
    <location>
        <begin position="411"/>
        <end position="483"/>
    </location>
</feature>
<gene>
    <name evidence="2" type="ORF">PVAND_007729</name>
</gene>
<keyword evidence="3" id="KW-1185">Reference proteome</keyword>
<dbReference type="Proteomes" id="UP001107558">
    <property type="component" value="Chromosome 2"/>
</dbReference>
<dbReference type="OrthoDB" id="296522at2759"/>
<protein>
    <submittedName>
        <fullName evidence="2">Uncharacterized protein</fullName>
    </submittedName>
</protein>
<name>A0A9J6C788_POLVA</name>
<feature type="compositionally biased region" description="Polar residues" evidence="1">
    <location>
        <begin position="411"/>
        <end position="420"/>
    </location>
</feature>
<feature type="compositionally biased region" description="Polar residues" evidence="1">
    <location>
        <begin position="588"/>
        <end position="605"/>
    </location>
</feature>
<feature type="compositionally biased region" description="Basic and acidic residues" evidence="1">
    <location>
        <begin position="528"/>
        <end position="544"/>
    </location>
</feature>
<reference evidence="2" key="1">
    <citation type="submission" date="2021-03" db="EMBL/GenBank/DDBJ databases">
        <title>Chromosome level genome of the anhydrobiotic midge Polypedilum vanderplanki.</title>
        <authorList>
            <person name="Yoshida Y."/>
            <person name="Kikawada T."/>
            <person name="Gusev O."/>
        </authorList>
    </citation>
    <scope>NUCLEOTIDE SEQUENCE</scope>
    <source>
        <strain evidence="2">NIAS01</strain>
        <tissue evidence="2">Whole body or cell culture</tissue>
    </source>
</reference>
<feature type="region of interest" description="Disordered" evidence="1">
    <location>
        <begin position="1"/>
        <end position="99"/>
    </location>
</feature>
<feature type="compositionally biased region" description="Low complexity" evidence="1">
    <location>
        <begin position="466"/>
        <end position="476"/>
    </location>
</feature>